<dbReference type="GO" id="GO:0016301">
    <property type="term" value="F:kinase activity"/>
    <property type="evidence" value="ECO:0007669"/>
    <property type="project" value="UniProtKB-KW"/>
</dbReference>
<dbReference type="InterPro" id="IPR011055">
    <property type="entry name" value="Dup_hybrid_motif"/>
</dbReference>
<keyword evidence="3" id="KW-1003">Cell membrane</keyword>
<dbReference type="PROSITE" id="PS01035">
    <property type="entry name" value="PTS_EIIB_TYPE_1_CYS"/>
    <property type="match status" value="1"/>
</dbReference>
<reference evidence="16" key="2">
    <citation type="submission" date="2019-11" db="EMBL/GenBank/DDBJ databases">
        <authorList>
            <person name="January G."/>
            <person name="Bunk B."/>
        </authorList>
    </citation>
    <scope>NUCLEOTIDE SEQUENCE</scope>
    <source>
        <strain evidence="16">3.6</strain>
    </source>
</reference>
<evidence type="ECO:0000256" key="12">
    <source>
        <dbReference type="SAM" id="Phobius"/>
    </source>
</evidence>
<comment type="subcellular location">
    <subcellularLocation>
        <location evidence="1">Cell membrane</location>
        <topology evidence="1">Multi-pass membrane protein</topology>
    </subcellularLocation>
</comment>
<keyword evidence="7 12" id="KW-0812">Transmembrane</keyword>
<accession>A0A1N6M8Q9</accession>
<evidence type="ECO:0000256" key="4">
    <source>
        <dbReference type="ARBA" id="ARBA00022597"/>
    </source>
</evidence>
<feature type="domain" description="PTS EIIB type-1" evidence="14">
    <location>
        <begin position="4"/>
        <end position="86"/>
    </location>
</feature>
<name>A0A1N6M8Q9_9VIBR</name>
<feature type="transmembrane region" description="Helical" evidence="12">
    <location>
        <begin position="326"/>
        <end position="348"/>
    </location>
</feature>
<dbReference type="InterPro" id="IPR001996">
    <property type="entry name" value="PTS_IIB_1"/>
</dbReference>
<evidence type="ECO:0000256" key="2">
    <source>
        <dbReference type="ARBA" id="ARBA00022448"/>
    </source>
</evidence>
<feature type="transmembrane region" description="Helical" evidence="12">
    <location>
        <begin position="427"/>
        <end position="448"/>
    </location>
</feature>
<evidence type="ECO:0000313" key="19">
    <source>
        <dbReference type="Proteomes" id="UP000515264"/>
    </source>
</evidence>
<feature type="transmembrane region" description="Helical" evidence="12">
    <location>
        <begin position="117"/>
        <end position="140"/>
    </location>
</feature>
<keyword evidence="8" id="KW-0418">Kinase</keyword>
<dbReference type="Gene3D" id="3.30.1360.60">
    <property type="entry name" value="Glucose permease domain IIB"/>
    <property type="match status" value="1"/>
</dbReference>
<keyword evidence="10 12" id="KW-0472">Membrane</keyword>
<dbReference type="Pfam" id="PF00367">
    <property type="entry name" value="PTS_EIIB"/>
    <property type="match status" value="1"/>
</dbReference>
<dbReference type="InterPro" id="IPR003352">
    <property type="entry name" value="PTS_EIIC"/>
</dbReference>
<dbReference type="InterPro" id="IPR050558">
    <property type="entry name" value="PTS_Sugar-Specific_Components"/>
</dbReference>
<evidence type="ECO:0000256" key="7">
    <source>
        <dbReference type="ARBA" id="ARBA00022692"/>
    </source>
</evidence>
<protein>
    <submittedName>
        <fullName evidence="16">EIIBCA-Bgl</fullName>
    </submittedName>
    <submittedName>
        <fullName evidence="17">PTS system beta-glucoside-specific EIIBCA component</fullName>
    </submittedName>
</protein>
<organism evidence="17 18">
    <name type="scientific">Vibrio spartinae</name>
    <dbReference type="NCBI Taxonomy" id="1918945"/>
    <lineage>
        <taxon>Bacteria</taxon>
        <taxon>Pseudomonadati</taxon>
        <taxon>Pseudomonadota</taxon>
        <taxon>Gammaproteobacteria</taxon>
        <taxon>Vibrionales</taxon>
        <taxon>Vibrionaceae</taxon>
        <taxon>Vibrio</taxon>
    </lineage>
</organism>
<sequence>MKVSEFIREIILYIGGVNNILGINHCSTRLRFDIDDLKEVDINALNRMPKVVEAFYRAGQVQIIIGDDVNVIYKELLRTYNIPVAHQSRVEFNHDGSLLKGTLNKLMSTLVGIFQPIVPAIIGAGMIKAGLLLFVSIHFMDKSDDVYQLLSLISDSIYYFLPILLALSCSYKFNTNSFLSISIAGVLVYPELLKILLTTNAIEIAGIDLSSTQYASSIIPIILTIWMMSYVERLCDHVIPSMVAIFLRPVVILIVIVPISLTILGPVGNHIGGMLSNFTVFVQREFGWFANALLAACMPFFVMFGIHKIFYPIVISAMTKTGYDTLVLTAMLASNVAQGAGALTVWLFTQRKSLKQIALPAGIAALFGITEVALYSVHLKMRQAFVCCMIGAATSGLLAGILGLKAYANLAPGLVTLPMFIDDGFNLQYSLIVIFTSILVTSVSIYLWNLKTGFLAAVSESDDIEKKNIDDIKNRDEDNRNRIDSNTLANRIIIFSPMFGELRPLNEVKNDDWIENNIWKGVGILPSQGIVRAPFDGIVTSKSVSNHSINLTSVEGVELMICIGVNEDQTNSDLFFSYANVGDYVELGDKLIEFNIEKAIENNMDIFSVVIVTNSSDYFDVISSVESNSVKPSKPLLTIL</sequence>
<keyword evidence="4" id="KW-0762">Sugar transport</keyword>
<dbReference type="PANTHER" id="PTHR30175:SF1">
    <property type="entry name" value="PTS SYSTEM ARBUTIN-, CELLOBIOSE-, AND SALICIN-SPECIFIC EIIBC COMPONENT-RELATED"/>
    <property type="match status" value="1"/>
</dbReference>
<gene>
    <name evidence="17" type="primary">bglF_3</name>
    <name evidence="16" type="synonym">bglF_6</name>
    <name evidence="17" type="ORF">VSP9026_03590</name>
    <name evidence="16" type="ORF">Vspart_03692</name>
</gene>
<reference evidence="16 19" key="3">
    <citation type="journal article" date="2020" name="J. Nat. Prod.">
        <title>Genomics-Metabolomics Profiling Disclosed Marine Vibrio spartinae 3.6 as a Producer of a New Branched Side Chain Prodigiosin.</title>
        <authorList>
            <person name="Vitale G.A."/>
            <person name="Sciarretta M."/>
            <person name="Palma Esposito F."/>
            <person name="January G.G."/>
            <person name="Giaccio M."/>
            <person name="Bunk B."/>
            <person name="Sproer C."/>
            <person name="Bajerski F."/>
            <person name="Power D."/>
            <person name="Festa C."/>
            <person name="Monti M.C."/>
            <person name="D'Auria M.V."/>
            <person name="de Pascale D."/>
        </authorList>
    </citation>
    <scope>NUCLEOTIDE SEQUENCE [LARGE SCALE GENOMIC DNA]</scope>
    <source>
        <strain evidence="16 19">3.6</strain>
    </source>
</reference>
<keyword evidence="2" id="KW-0813">Transport</keyword>
<evidence type="ECO:0000256" key="11">
    <source>
        <dbReference type="PROSITE-ProRule" id="PRU00421"/>
    </source>
</evidence>
<dbReference type="Proteomes" id="UP000184774">
    <property type="component" value="Unassembled WGS sequence"/>
</dbReference>
<evidence type="ECO:0000256" key="6">
    <source>
        <dbReference type="ARBA" id="ARBA00022683"/>
    </source>
</evidence>
<dbReference type="CDD" id="cd00212">
    <property type="entry name" value="PTS_IIB_glc"/>
    <property type="match status" value="1"/>
</dbReference>
<dbReference type="InterPro" id="IPR036878">
    <property type="entry name" value="Glu_permease_IIB"/>
</dbReference>
<dbReference type="PROSITE" id="PS51103">
    <property type="entry name" value="PTS_EIIC_TYPE_1"/>
    <property type="match status" value="1"/>
</dbReference>
<evidence type="ECO:0000259" key="13">
    <source>
        <dbReference type="PROSITE" id="PS51093"/>
    </source>
</evidence>
<feature type="transmembrane region" description="Helical" evidence="12">
    <location>
        <begin position="384"/>
        <end position="407"/>
    </location>
</feature>
<dbReference type="InterPro" id="IPR018113">
    <property type="entry name" value="PTrfase_EIIB_Cys"/>
</dbReference>
<dbReference type="Proteomes" id="UP000515264">
    <property type="component" value="Chromosome 2"/>
</dbReference>
<keyword evidence="9 12" id="KW-1133">Transmembrane helix</keyword>
<dbReference type="SUPFAM" id="SSF51261">
    <property type="entry name" value="Duplicated hybrid motif"/>
    <property type="match status" value="1"/>
</dbReference>
<feature type="transmembrane region" description="Helical" evidence="12">
    <location>
        <begin position="214"/>
        <end position="231"/>
    </location>
</feature>
<evidence type="ECO:0000256" key="9">
    <source>
        <dbReference type="ARBA" id="ARBA00022989"/>
    </source>
</evidence>
<evidence type="ECO:0000256" key="10">
    <source>
        <dbReference type="ARBA" id="ARBA00023136"/>
    </source>
</evidence>
<keyword evidence="5" id="KW-0808">Transferase</keyword>
<dbReference type="SUPFAM" id="SSF55604">
    <property type="entry name" value="Glucose permease domain IIB"/>
    <property type="match status" value="1"/>
</dbReference>
<dbReference type="RefSeq" id="WP_074374329.1">
    <property type="nucleotide sequence ID" value="NZ_AP024908.1"/>
</dbReference>
<feature type="transmembrane region" description="Helical" evidence="12">
    <location>
        <begin position="146"/>
        <end position="167"/>
    </location>
</feature>
<dbReference type="EMBL" id="FSSB01000022">
    <property type="protein sequence ID" value="SIO95838.1"/>
    <property type="molecule type" value="Genomic_DNA"/>
</dbReference>
<dbReference type="GO" id="GO:0090589">
    <property type="term" value="F:protein-phosphocysteine-trehalose phosphotransferase system transporter activity"/>
    <property type="evidence" value="ECO:0007669"/>
    <property type="project" value="TreeGrafter"/>
</dbReference>
<dbReference type="Pfam" id="PF00358">
    <property type="entry name" value="PTS_EIIA_1"/>
    <property type="match status" value="1"/>
</dbReference>
<feature type="domain" description="PTS EIIC type-1" evidence="15">
    <location>
        <begin position="108"/>
        <end position="468"/>
    </location>
</feature>
<dbReference type="GO" id="GO:0005886">
    <property type="term" value="C:plasma membrane"/>
    <property type="evidence" value="ECO:0007669"/>
    <property type="project" value="UniProtKB-SubCell"/>
</dbReference>
<evidence type="ECO:0000313" key="18">
    <source>
        <dbReference type="Proteomes" id="UP000184774"/>
    </source>
</evidence>
<dbReference type="AlphaFoldDB" id="A0A1N6M8Q9"/>
<feature type="transmembrane region" description="Helical" evidence="12">
    <location>
        <begin position="179"/>
        <end position="202"/>
    </location>
</feature>
<dbReference type="Pfam" id="PF02378">
    <property type="entry name" value="PTS_EIIC"/>
    <property type="match status" value="1"/>
</dbReference>
<evidence type="ECO:0000256" key="3">
    <source>
        <dbReference type="ARBA" id="ARBA00022475"/>
    </source>
</evidence>
<dbReference type="GO" id="GO:0009401">
    <property type="term" value="P:phosphoenolpyruvate-dependent sugar phosphotransferase system"/>
    <property type="evidence" value="ECO:0007669"/>
    <property type="project" value="UniProtKB-KW"/>
</dbReference>
<dbReference type="EMBL" id="CP046269">
    <property type="protein sequence ID" value="QMV16306.1"/>
    <property type="molecule type" value="Genomic_DNA"/>
</dbReference>
<feature type="transmembrane region" description="Helical" evidence="12">
    <location>
        <begin position="243"/>
        <end position="266"/>
    </location>
</feature>
<evidence type="ECO:0000259" key="14">
    <source>
        <dbReference type="PROSITE" id="PS51098"/>
    </source>
</evidence>
<dbReference type="GO" id="GO:0008982">
    <property type="term" value="F:protein-N(PI)-phosphohistidine-sugar phosphotransferase activity"/>
    <property type="evidence" value="ECO:0007669"/>
    <property type="project" value="InterPro"/>
</dbReference>
<evidence type="ECO:0000256" key="5">
    <source>
        <dbReference type="ARBA" id="ARBA00022679"/>
    </source>
</evidence>
<dbReference type="PROSITE" id="PS51093">
    <property type="entry name" value="PTS_EIIA_TYPE_1"/>
    <property type="match status" value="1"/>
</dbReference>
<dbReference type="GO" id="GO:0015771">
    <property type="term" value="P:trehalose transport"/>
    <property type="evidence" value="ECO:0007669"/>
    <property type="project" value="TreeGrafter"/>
</dbReference>
<dbReference type="OrthoDB" id="92465at2"/>
<evidence type="ECO:0000256" key="1">
    <source>
        <dbReference type="ARBA" id="ARBA00004651"/>
    </source>
</evidence>
<reference evidence="17 18" key="1">
    <citation type="submission" date="2016-12" db="EMBL/GenBank/DDBJ databases">
        <authorList>
            <person name="Song W.-J."/>
            <person name="Kurnit D.M."/>
        </authorList>
    </citation>
    <scope>NUCLEOTIDE SEQUENCE [LARGE SCALE GENOMIC DNA]</scope>
    <source>
        <strain evidence="17 18">CECT 9026</strain>
    </source>
</reference>
<feature type="domain" description="PTS EIIA type-1" evidence="13">
    <location>
        <begin position="510"/>
        <end position="614"/>
    </location>
</feature>
<evidence type="ECO:0000313" key="17">
    <source>
        <dbReference type="EMBL" id="SIO95838.1"/>
    </source>
</evidence>
<dbReference type="InterPro" id="IPR013013">
    <property type="entry name" value="PTS_EIIC_1"/>
</dbReference>
<keyword evidence="6" id="KW-0598">Phosphotransferase system</keyword>
<keyword evidence="19" id="KW-1185">Reference proteome</keyword>
<feature type="active site" description="Phosphocysteine intermediate; for EIIB activity" evidence="11">
    <location>
        <position position="26"/>
    </location>
</feature>
<dbReference type="InterPro" id="IPR001127">
    <property type="entry name" value="PTS_EIIA_1_perm"/>
</dbReference>
<feature type="transmembrane region" description="Helical" evidence="12">
    <location>
        <begin position="286"/>
        <end position="306"/>
    </location>
</feature>
<dbReference type="PROSITE" id="PS51098">
    <property type="entry name" value="PTS_EIIB_TYPE_1"/>
    <property type="match status" value="1"/>
</dbReference>
<evidence type="ECO:0000259" key="15">
    <source>
        <dbReference type="PROSITE" id="PS51103"/>
    </source>
</evidence>
<dbReference type="Gene3D" id="2.70.70.10">
    <property type="entry name" value="Glucose Permease (Domain IIA)"/>
    <property type="match status" value="1"/>
</dbReference>
<feature type="transmembrane region" description="Helical" evidence="12">
    <location>
        <begin position="354"/>
        <end position="377"/>
    </location>
</feature>
<evidence type="ECO:0000256" key="8">
    <source>
        <dbReference type="ARBA" id="ARBA00022777"/>
    </source>
</evidence>
<evidence type="ECO:0000313" key="16">
    <source>
        <dbReference type="EMBL" id="QMV16306.1"/>
    </source>
</evidence>
<proteinExistence type="predicted"/>
<dbReference type="PANTHER" id="PTHR30175">
    <property type="entry name" value="PHOSPHOTRANSFERASE SYSTEM TRANSPORT PROTEIN"/>
    <property type="match status" value="1"/>
</dbReference>